<dbReference type="RefSeq" id="WP_120730671.1">
    <property type="nucleotide sequence ID" value="NZ_RBAK01000011.1"/>
</dbReference>
<feature type="transmembrane region" description="Helical" evidence="1">
    <location>
        <begin position="138"/>
        <end position="158"/>
    </location>
</feature>
<feature type="transmembrane region" description="Helical" evidence="1">
    <location>
        <begin position="170"/>
        <end position="187"/>
    </location>
</feature>
<proteinExistence type="predicted"/>
<keyword evidence="1" id="KW-0812">Transmembrane</keyword>
<keyword evidence="3" id="KW-1185">Reference proteome</keyword>
<dbReference type="OrthoDB" id="4775568at2"/>
<keyword evidence="1" id="KW-1133">Transmembrane helix</keyword>
<comment type="caution">
    <text evidence="2">The sequence shown here is derived from an EMBL/GenBank/DDBJ whole genome shotgun (WGS) entry which is preliminary data.</text>
</comment>
<dbReference type="EMBL" id="RBAK01000011">
    <property type="protein sequence ID" value="RKN41379.1"/>
    <property type="molecule type" value="Genomic_DNA"/>
</dbReference>
<dbReference type="AlphaFoldDB" id="A0A3A9Z042"/>
<reference evidence="2 3" key="1">
    <citation type="journal article" date="2004" name="Syst. Appl. Microbiol.">
        <title>Cryptoendolithic actinomycetes from antarctic sandstone rock samples: Micromonospora endolithica sp. nov. and two isolates related to Micromonospora coerulea Jensen 1932.</title>
        <authorList>
            <person name="Hirsch P."/>
            <person name="Mevs U."/>
            <person name="Kroppenstedt R.M."/>
            <person name="Schumann P."/>
            <person name="Stackebrandt E."/>
        </authorList>
    </citation>
    <scope>NUCLEOTIDE SEQUENCE [LARGE SCALE GENOMIC DNA]</scope>
    <source>
        <strain evidence="2 3">JCM 12677</strain>
    </source>
</reference>
<organism evidence="2 3">
    <name type="scientific">Micromonospora endolithica</name>
    <dbReference type="NCBI Taxonomy" id="230091"/>
    <lineage>
        <taxon>Bacteria</taxon>
        <taxon>Bacillati</taxon>
        <taxon>Actinomycetota</taxon>
        <taxon>Actinomycetes</taxon>
        <taxon>Micromonosporales</taxon>
        <taxon>Micromonosporaceae</taxon>
        <taxon>Micromonospora</taxon>
    </lineage>
</organism>
<evidence type="ECO:0000256" key="1">
    <source>
        <dbReference type="SAM" id="Phobius"/>
    </source>
</evidence>
<evidence type="ECO:0000313" key="2">
    <source>
        <dbReference type="EMBL" id="RKN41379.1"/>
    </source>
</evidence>
<dbReference type="Proteomes" id="UP000281726">
    <property type="component" value="Unassembled WGS sequence"/>
</dbReference>
<sequence>MTLDASPPSLLSRGRAVLEIAVRFGLPVVWLVWAVLSWWVTPREVDTADLERDLAADRVVTWQRAEGWSDDEFLWARRQPEPRPYPRGDVIAWTASNGQTRWTTIDPVVGPLPDADPYSARLADADPWSTRQGLTHRLTAVVGGLGSVLAVVWLALLVGGPKPAAGTRWFWWWLGLLPYGLGMLAWVDREWWRRRQKPAHDRYTGWFGLGCLVGVSIVVSLLLLALRAVLGGWVVPV</sequence>
<keyword evidence="1" id="KW-0472">Membrane</keyword>
<protein>
    <submittedName>
        <fullName evidence="2">Uncharacterized protein</fullName>
    </submittedName>
</protein>
<feature type="transmembrane region" description="Helical" evidence="1">
    <location>
        <begin position="20"/>
        <end position="40"/>
    </location>
</feature>
<gene>
    <name evidence="2" type="ORF">D7223_23815</name>
</gene>
<name>A0A3A9Z042_9ACTN</name>
<accession>A0A3A9Z042</accession>
<evidence type="ECO:0000313" key="3">
    <source>
        <dbReference type="Proteomes" id="UP000281726"/>
    </source>
</evidence>
<feature type="transmembrane region" description="Helical" evidence="1">
    <location>
        <begin position="207"/>
        <end position="230"/>
    </location>
</feature>